<protein>
    <recommendedName>
        <fullName evidence="2">Leucine-rich repeat-containing N-terminal plant-type domain-containing protein</fullName>
    </recommendedName>
</protein>
<sequence>MEWLDFSQNQLSRPIPERLADLTFHSVLNLSYNDLQ</sequence>
<accession>A0A5K1BLM0</accession>
<dbReference type="SUPFAM" id="SSF52058">
    <property type="entry name" value="L domain-like"/>
    <property type="match status" value="1"/>
</dbReference>
<proteinExistence type="predicted"/>
<dbReference type="InterPro" id="IPR032675">
    <property type="entry name" value="LRR_dom_sf"/>
</dbReference>
<evidence type="ECO:0000313" key="1">
    <source>
        <dbReference type="EMBL" id="VVW16018.1"/>
    </source>
</evidence>
<organism evidence="1">
    <name type="scientific">Nymphaea colorata</name>
    <name type="common">pocket water lily</name>
    <dbReference type="NCBI Taxonomy" id="210225"/>
    <lineage>
        <taxon>Eukaryota</taxon>
        <taxon>Viridiplantae</taxon>
        <taxon>Streptophyta</taxon>
        <taxon>Embryophyta</taxon>
        <taxon>Tracheophyta</taxon>
        <taxon>Spermatophyta</taxon>
        <taxon>Magnoliopsida</taxon>
        <taxon>Nymphaeales</taxon>
        <taxon>Nymphaeaceae</taxon>
        <taxon>Nymphaea</taxon>
    </lineage>
</organism>
<gene>
    <name evidence="1" type="ORF">NYM_LOCUS14841</name>
</gene>
<evidence type="ECO:0008006" key="2">
    <source>
        <dbReference type="Google" id="ProtNLM"/>
    </source>
</evidence>
<name>A0A5K1BLM0_9MAGN</name>
<dbReference type="EMBL" id="LR721781">
    <property type="protein sequence ID" value="VVW16018.1"/>
    <property type="molecule type" value="Genomic_DNA"/>
</dbReference>
<dbReference type="AlphaFoldDB" id="A0A5K1BLM0"/>
<dbReference type="InterPro" id="IPR001611">
    <property type="entry name" value="Leu-rich_rpt"/>
</dbReference>
<dbReference type="Gene3D" id="3.80.10.10">
    <property type="entry name" value="Ribonuclease Inhibitor"/>
    <property type="match status" value="1"/>
</dbReference>
<dbReference type="Pfam" id="PF00560">
    <property type="entry name" value="LRR_1"/>
    <property type="match status" value="1"/>
</dbReference>
<reference evidence="1" key="1">
    <citation type="submission" date="2019-09" db="EMBL/GenBank/DDBJ databases">
        <authorList>
            <person name="Zhang L."/>
        </authorList>
    </citation>
    <scope>NUCLEOTIDE SEQUENCE</scope>
</reference>